<name>A0A9Q9U508_FUSFU</name>
<evidence type="ECO:0000259" key="3">
    <source>
        <dbReference type="PROSITE" id="PS50102"/>
    </source>
</evidence>
<evidence type="ECO:0000313" key="5">
    <source>
        <dbReference type="Proteomes" id="UP000760494"/>
    </source>
</evidence>
<accession>A0A9Q9U508</accession>
<dbReference type="PANTHER" id="PTHR16220">
    <property type="entry name" value="WD REPEAT PROTEIN 8-RELATED"/>
    <property type="match status" value="1"/>
</dbReference>
<evidence type="ECO:0000313" key="4">
    <source>
        <dbReference type="EMBL" id="VTT57142.1"/>
    </source>
</evidence>
<comment type="caution">
    <text evidence="4">The sequence shown here is derived from an EMBL/GenBank/DDBJ whole genome shotgun (WGS) entry which is preliminary data.</text>
</comment>
<dbReference type="GO" id="GO:0003723">
    <property type="term" value="F:RNA binding"/>
    <property type="evidence" value="ECO:0007669"/>
    <property type="project" value="UniProtKB-UniRule"/>
</dbReference>
<dbReference type="Gene3D" id="3.30.70.330">
    <property type="match status" value="2"/>
</dbReference>
<dbReference type="SUPFAM" id="SSF82171">
    <property type="entry name" value="DPP6 N-terminal domain-like"/>
    <property type="match status" value="1"/>
</dbReference>
<feature type="compositionally biased region" description="Basic and acidic residues" evidence="2">
    <location>
        <begin position="1091"/>
        <end position="1104"/>
    </location>
</feature>
<dbReference type="GO" id="GO:0005815">
    <property type="term" value="C:microtubule organizing center"/>
    <property type="evidence" value="ECO:0007669"/>
    <property type="project" value="TreeGrafter"/>
</dbReference>
<dbReference type="Gene3D" id="2.130.10.10">
    <property type="entry name" value="YVTN repeat-like/Quinoprotein amine dehydrogenase"/>
    <property type="match status" value="2"/>
</dbReference>
<evidence type="ECO:0000256" key="2">
    <source>
        <dbReference type="SAM" id="MobiDB-lite"/>
    </source>
</evidence>
<dbReference type="EMBL" id="CABFJX010000008">
    <property type="protein sequence ID" value="VTT57142.1"/>
    <property type="molecule type" value="Genomic_DNA"/>
</dbReference>
<dbReference type="SMART" id="SM00360">
    <property type="entry name" value="RRM"/>
    <property type="match status" value="2"/>
</dbReference>
<dbReference type="AlphaFoldDB" id="A0A9Q9U508"/>
<keyword evidence="1" id="KW-0694">RNA-binding</keyword>
<dbReference type="GO" id="GO:1990811">
    <property type="term" value="C:MWP complex"/>
    <property type="evidence" value="ECO:0007669"/>
    <property type="project" value="TreeGrafter"/>
</dbReference>
<dbReference type="CDD" id="cd00590">
    <property type="entry name" value="RRM_SF"/>
    <property type="match status" value="1"/>
</dbReference>
<proteinExistence type="predicted"/>
<dbReference type="SUPFAM" id="SSF54928">
    <property type="entry name" value="RNA-binding domain, RBD"/>
    <property type="match status" value="1"/>
</dbReference>
<dbReference type="InterPro" id="IPR035979">
    <property type="entry name" value="RBD_domain_sf"/>
</dbReference>
<feature type="domain" description="RRM" evidence="3">
    <location>
        <begin position="918"/>
        <end position="999"/>
    </location>
</feature>
<dbReference type="PANTHER" id="PTHR16220:SF0">
    <property type="entry name" value="WD REPEAT-CONTAINING PROTEIN WRAP73"/>
    <property type="match status" value="1"/>
</dbReference>
<reference evidence="4" key="1">
    <citation type="submission" date="2019-05" db="EMBL/GenBank/DDBJ databases">
        <authorList>
            <person name="Piombo E."/>
        </authorList>
    </citation>
    <scope>NUCLEOTIDE SEQUENCE</scope>
    <source>
        <strain evidence="4">C2S</strain>
    </source>
</reference>
<dbReference type="InterPro" id="IPR052778">
    <property type="entry name" value="Centrosome-WD_assoc"/>
</dbReference>
<gene>
    <name evidence="4" type="ORF">C2S_13514</name>
</gene>
<dbReference type="InterPro" id="IPR015943">
    <property type="entry name" value="WD40/YVTN_repeat-like_dom_sf"/>
</dbReference>
<dbReference type="GO" id="GO:1990810">
    <property type="term" value="P:microtubule anchoring at mitotic spindle pole body"/>
    <property type="evidence" value="ECO:0007669"/>
    <property type="project" value="TreeGrafter"/>
</dbReference>
<evidence type="ECO:0000256" key="1">
    <source>
        <dbReference type="PROSITE-ProRule" id="PRU00176"/>
    </source>
</evidence>
<dbReference type="Proteomes" id="UP000760494">
    <property type="component" value="Unassembled WGS sequence"/>
</dbReference>
<dbReference type="InterPro" id="IPR000504">
    <property type="entry name" value="RRM_dom"/>
</dbReference>
<dbReference type="InterPro" id="IPR012677">
    <property type="entry name" value="Nucleotide-bd_a/b_plait_sf"/>
</dbReference>
<dbReference type="PROSITE" id="PS50102">
    <property type="entry name" value="RRM"/>
    <property type="match status" value="1"/>
</dbReference>
<organism evidence="4 5">
    <name type="scientific">Fusarium fujikuroi</name>
    <name type="common">Bakanae and foot rot disease fungus</name>
    <name type="synonym">Gibberella fujikuroi</name>
    <dbReference type="NCBI Taxonomy" id="5127"/>
    <lineage>
        <taxon>Eukaryota</taxon>
        <taxon>Fungi</taxon>
        <taxon>Dikarya</taxon>
        <taxon>Ascomycota</taxon>
        <taxon>Pezizomycotina</taxon>
        <taxon>Sordariomycetes</taxon>
        <taxon>Hypocreomycetidae</taxon>
        <taxon>Hypocreales</taxon>
        <taxon>Nectriaceae</taxon>
        <taxon>Fusarium</taxon>
        <taxon>Fusarium fujikuroi species complex</taxon>
    </lineage>
</organism>
<protein>
    <recommendedName>
        <fullName evidence="3">RRM domain-containing protein</fullName>
    </recommendedName>
</protein>
<feature type="region of interest" description="Disordered" evidence="2">
    <location>
        <begin position="999"/>
        <end position="1116"/>
    </location>
</feature>
<sequence length="1116" mass="122625">MHPSRVFKGFTASPHCVPSPDGRFIATLSSQSITVRLVFSLSIAHVVKLPSDLTTPVTTLAWSPSSSRILVASADQIHVLSIVDSSFRATIKNPAVGGGKQTLVQFGAHDDEVFACAAFGLKFSIFDLSTSKAIEISNPKFYLPSSAPRGLSVRPQTSHLAILTRTNGRDAISIHHPKSRQVLRSWYPETVDAHGLKWTPDGQWLLLWDAPAHGHKLLLYTPDGQPFRSILASSITGGEDADFETGIKNCNLSPDASLCVMGDGSRTVGAFSTQTWRGGLKLVHPTTVIPKDTLQVWQEQLNDSSHGGSPCTFLRANQMVAPPNRLADGKVPNEVRAGCSSLAFDASSNLLVTKLDDTPTTLWIWDVTAAELRAVLMFHSVVDFQWHPTARELLLVTCQDEKYRGVSFVWDPLSEGPKPVSLGAYLPNGKTVGRTRTTWINSHPEFPVVMISDAQNGVLVSCSDGAQCPTLWREGAVGDRTIGSVQDLGDTADISSLMPDDTSTLDDTFSFKHACSFLFSLGSDSLQIGPPMSNESNPRLLAPRKRLARMAAKRDLRLWAATALLAVRSKENSELRDNAHENLHSLKISALASKREMNILSSATALNPTFPDDLPLAGTPHLEAESQDACRNADRDLGLHCTIDHPGGGELARSRLCRFLHTMPAEATVQADVGPGDETGIYYITICNLPFATSWQELKDWTRTACVVDHIEVFQSSTSGWVRVRGRENFERAWALLNGGVFKGRSIIASDRNRKHSIKIKELAAPPQAVILQTLQYQATPPSPYVLPTQMTLPPQYSAAPRQYYIASYLPVNSSRFTTQSFSNPSYSQQLPITVATNTPATYAAASPGSYYTYNDTGTQLSAPKPGAVSYSPQYQHGVSQLALPYRGISEHPGHYPNCSFSSGEPSYRSEYVVPETRKLCVSPFPQQAEADEVKSWVQRKVDNDKIEFIEIPKNSDSNYLRGYIMVFFENVAAANIAMEQLNKARFQGRRMIARPTREDAEVEELGEPMVSHESSNWAGSERSEANVPTSPPRRRDDGRRRNEKPQRSKNKGTKPTGSNKKKPTEKKSSSSRKSLGSQVDKKLPSKKASAKKEETSVKDEKPVIVDGTSYYHDKH</sequence>
<feature type="compositionally biased region" description="Basic and acidic residues" evidence="2">
    <location>
        <begin position="1034"/>
        <end position="1047"/>
    </location>
</feature>